<proteinExistence type="predicted"/>
<dbReference type="Gene3D" id="3.40.50.2000">
    <property type="entry name" value="Glycogen Phosphorylase B"/>
    <property type="match status" value="1"/>
</dbReference>
<dbReference type="EMBL" id="JAVREN010000007">
    <property type="protein sequence ID" value="MDT0306761.1"/>
    <property type="molecule type" value="Genomic_DNA"/>
</dbReference>
<evidence type="ECO:0000259" key="1">
    <source>
        <dbReference type="Pfam" id="PF04101"/>
    </source>
</evidence>
<sequence>MTAAQAPGVLVTVGTDHHPFDRLMTWIEQWPADAPEVRWTVQHGSTRAPAAPGVRAAAMMPHDELLAALAEAAVVVCQGGPGSVMDARGAGKVPIVVPRRPELGEHVDDHQVLFARRLEGAGLIRIAAGAGEFRELVTAALRDPGAFAARDGAGDLPGTVARFDSLVGELMSRPARRPLLPLPRRARRESAR</sequence>
<dbReference type="InterPro" id="IPR007235">
    <property type="entry name" value="Glyco_trans_28_C"/>
</dbReference>
<name>A0ABU2L5P6_9ACTN</name>
<evidence type="ECO:0000313" key="3">
    <source>
        <dbReference type="Proteomes" id="UP001183388"/>
    </source>
</evidence>
<keyword evidence="3" id="KW-1185">Reference proteome</keyword>
<dbReference type="RefSeq" id="WP_311629690.1">
    <property type="nucleotide sequence ID" value="NZ_JAVREN010000007.1"/>
</dbReference>
<evidence type="ECO:0000313" key="2">
    <source>
        <dbReference type="EMBL" id="MDT0306761.1"/>
    </source>
</evidence>
<dbReference type="Pfam" id="PF04101">
    <property type="entry name" value="Glyco_tran_28_C"/>
    <property type="match status" value="1"/>
</dbReference>
<comment type="caution">
    <text evidence="2">The sequence shown here is derived from an EMBL/GenBank/DDBJ whole genome shotgun (WGS) entry which is preliminary data.</text>
</comment>
<reference evidence="3" key="1">
    <citation type="submission" date="2023-07" db="EMBL/GenBank/DDBJ databases">
        <title>30 novel species of actinomycetes from the DSMZ collection.</title>
        <authorList>
            <person name="Nouioui I."/>
        </authorList>
    </citation>
    <scope>NUCLEOTIDE SEQUENCE [LARGE SCALE GENOMIC DNA]</scope>
    <source>
        <strain evidence="3">DSM 44917</strain>
    </source>
</reference>
<organism evidence="2 3">
    <name type="scientific">Streptomyces boetiae</name>
    <dbReference type="NCBI Taxonomy" id="3075541"/>
    <lineage>
        <taxon>Bacteria</taxon>
        <taxon>Bacillati</taxon>
        <taxon>Actinomycetota</taxon>
        <taxon>Actinomycetes</taxon>
        <taxon>Kitasatosporales</taxon>
        <taxon>Streptomycetaceae</taxon>
        <taxon>Streptomyces</taxon>
    </lineage>
</organism>
<protein>
    <submittedName>
        <fullName evidence="2">Glycosyltransferase</fullName>
    </submittedName>
</protein>
<dbReference type="Proteomes" id="UP001183388">
    <property type="component" value="Unassembled WGS sequence"/>
</dbReference>
<gene>
    <name evidence="2" type="ORF">RM780_07265</name>
</gene>
<accession>A0ABU2L5P6</accession>
<dbReference type="SUPFAM" id="SSF53756">
    <property type="entry name" value="UDP-Glycosyltransferase/glycogen phosphorylase"/>
    <property type="match status" value="1"/>
</dbReference>
<feature type="domain" description="Glycosyl transferase family 28 C-terminal" evidence="1">
    <location>
        <begin position="62"/>
        <end position="120"/>
    </location>
</feature>